<dbReference type="EMBL" id="JAGWCR010000003">
    <property type="protein sequence ID" value="MBS3648462.1"/>
    <property type="molecule type" value="Genomic_DNA"/>
</dbReference>
<dbReference type="AlphaFoldDB" id="A0A942E4R0"/>
<dbReference type="InterPro" id="IPR021335">
    <property type="entry name" value="DUF2948"/>
</dbReference>
<protein>
    <submittedName>
        <fullName evidence="1">DUF2948 family protein</fullName>
    </submittedName>
</protein>
<keyword evidence="2" id="KW-1185">Reference proteome</keyword>
<evidence type="ECO:0000313" key="1">
    <source>
        <dbReference type="EMBL" id="MBS3648462.1"/>
    </source>
</evidence>
<dbReference type="Pfam" id="PF11164">
    <property type="entry name" value="DUF2948"/>
    <property type="match status" value="1"/>
</dbReference>
<name>A0A942E4R0_9HYPH</name>
<reference evidence="1" key="1">
    <citation type="submission" date="2021-04" db="EMBL/GenBank/DDBJ databases">
        <title>Pseudaminobacter soli sp. nov., isolated from paddy soil contaminated by heavy metals.</title>
        <authorList>
            <person name="Zhang K."/>
        </authorList>
    </citation>
    <scope>NUCLEOTIDE SEQUENCE</scope>
    <source>
        <strain evidence="1">19-2017</strain>
    </source>
</reference>
<evidence type="ECO:0000313" key="2">
    <source>
        <dbReference type="Proteomes" id="UP000680348"/>
    </source>
</evidence>
<dbReference type="RefSeq" id="WP_188254013.1">
    <property type="nucleotide sequence ID" value="NZ_JABVCF010000003.1"/>
</dbReference>
<comment type="caution">
    <text evidence="1">The sequence shown here is derived from an EMBL/GenBank/DDBJ whole genome shotgun (WGS) entry which is preliminary data.</text>
</comment>
<proteinExistence type="predicted"/>
<gene>
    <name evidence="1" type="ORF">KEU06_07450</name>
</gene>
<accession>A0A942E4R0</accession>
<dbReference type="Proteomes" id="UP000680348">
    <property type="component" value="Unassembled WGS sequence"/>
</dbReference>
<sequence length="144" mass="16121">MDLLKLVALDEQDLNIVSAHVQDAIIRTGDLRFMPHERRFVVPMNRFAWETQKGFFKPTPQRRNSVLHFERVVSAKSAGLAKDKPEEVLELLAVRFYAADLPGGELELDFAGGATIRLTVECIEARLADLGGAWEAASRPKHPI</sequence>
<organism evidence="1 2">
    <name type="scientific">Pseudaminobacter soli</name>
    <name type="common">ex Zhang et al. 2022</name>
    <dbReference type="NCBI Taxonomy" id="2831468"/>
    <lineage>
        <taxon>Bacteria</taxon>
        <taxon>Pseudomonadati</taxon>
        <taxon>Pseudomonadota</taxon>
        <taxon>Alphaproteobacteria</taxon>
        <taxon>Hyphomicrobiales</taxon>
        <taxon>Phyllobacteriaceae</taxon>
        <taxon>Pseudaminobacter</taxon>
    </lineage>
</organism>